<feature type="non-terminal residue" evidence="1">
    <location>
        <position position="1"/>
    </location>
</feature>
<evidence type="ECO:0000313" key="1">
    <source>
        <dbReference type="EMBL" id="CAG8740004.1"/>
    </source>
</evidence>
<sequence>TDSIWQESQFYATSAKVASPKACSIRNANSPMDKADSHLMQKKMEYNSHYDQATRIRNPGYELVHGLKAAMNSTSANTNGPSTATNQTMSGDGMSNLDSMIACVSGSYFRQTTA</sequence>
<accession>A0ACA9QAL0</accession>
<gene>
    <name evidence="1" type="ORF">ACOLOM_LOCUS12126</name>
</gene>
<dbReference type="EMBL" id="CAJVPT010047379">
    <property type="protein sequence ID" value="CAG8740004.1"/>
    <property type="molecule type" value="Genomic_DNA"/>
</dbReference>
<feature type="non-terminal residue" evidence="1">
    <location>
        <position position="114"/>
    </location>
</feature>
<name>A0ACA9QAL0_9GLOM</name>
<proteinExistence type="predicted"/>
<protein>
    <submittedName>
        <fullName evidence="1">3193_t:CDS:1</fullName>
    </submittedName>
</protein>
<dbReference type="Proteomes" id="UP000789525">
    <property type="component" value="Unassembled WGS sequence"/>
</dbReference>
<reference evidence="1" key="1">
    <citation type="submission" date="2021-06" db="EMBL/GenBank/DDBJ databases">
        <authorList>
            <person name="Kallberg Y."/>
            <person name="Tangrot J."/>
            <person name="Rosling A."/>
        </authorList>
    </citation>
    <scope>NUCLEOTIDE SEQUENCE</scope>
    <source>
        <strain evidence="1">CL356</strain>
    </source>
</reference>
<keyword evidence="2" id="KW-1185">Reference proteome</keyword>
<organism evidence="1 2">
    <name type="scientific">Acaulospora colombiana</name>
    <dbReference type="NCBI Taxonomy" id="27376"/>
    <lineage>
        <taxon>Eukaryota</taxon>
        <taxon>Fungi</taxon>
        <taxon>Fungi incertae sedis</taxon>
        <taxon>Mucoromycota</taxon>
        <taxon>Glomeromycotina</taxon>
        <taxon>Glomeromycetes</taxon>
        <taxon>Diversisporales</taxon>
        <taxon>Acaulosporaceae</taxon>
        <taxon>Acaulospora</taxon>
    </lineage>
</organism>
<comment type="caution">
    <text evidence="1">The sequence shown here is derived from an EMBL/GenBank/DDBJ whole genome shotgun (WGS) entry which is preliminary data.</text>
</comment>
<evidence type="ECO:0000313" key="2">
    <source>
        <dbReference type="Proteomes" id="UP000789525"/>
    </source>
</evidence>